<sequence length="153" mass="18394">METLNPFLVYKGRYHVPAEFTTKQFIEEFEDMEVRHDDIFIATYPKSGNYVLRHPKDVFVSYYNFVLQRLERMKGKPVPRTQEMFDAFFDDLIGGRARYGDWFDNVIGYYEHRHDVNFLFVHFESMKSEHLINGSTFSHLNKMKDLTTFIVER</sequence>
<gene>
    <name evidence="4" type="ORF">BSL78_23694</name>
</gene>
<name>A0A2G8JUM8_STIJA</name>
<proteinExistence type="inferred from homology"/>
<comment type="caution">
    <text evidence="4">The sequence shown here is derived from an EMBL/GenBank/DDBJ whole genome shotgun (WGS) entry which is preliminary data.</text>
</comment>
<dbReference type="EMBL" id="MRZV01001237">
    <property type="protein sequence ID" value="PIK39466.1"/>
    <property type="molecule type" value="Genomic_DNA"/>
</dbReference>
<keyword evidence="5" id="KW-1185">Reference proteome</keyword>
<dbReference type="SUPFAM" id="SSF52540">
    <property type="entry name" value="P-loop containing nucleoside triphosphate hydrolases"/>
    <property type="match status" value="1"/>
</dbReference>
<feature type="domain" description="Sulfotransferase" evidence="3">
    <location>
        <begin position="50"/>
        <end position="129"/>
    </location>
</feature>
<dbReference type="Gene3D" id="3.40.50.300">
    <property type="entry name" value="P-loop containing nucleotide triphosphate hydrolases"/>
    <property type="match status" value="2"/>
</dbReference>
<evidence type="ECO:0000313" key="5">
    <source>
        <dbReference type="Proteomes" id="UP000230750"/>
    </source>
</evidence>
<evidence type="ECO:0000256" key="2">
    <source>
        <dbReference type="ARBA" id="ARBA00022679"/>
    </source>
</evidence>
<comment type="similarity">
    <text evidence="1">Belongs to the sulfotransferase 1 family.</text>
</comment>
<dbReference type="InterPro" id="IPR000863">
    <property type="entry name" value="Sulfotransferase_dom"/>
</dbReference>
<evidence type="ECO:0000313" key="4">
    <source>
        <dbReference type="EMBL" id="PIK39466.1"/>
    </source>
</evidence>
<evidence type="ECO:0000256" key="1">
    <source>
        <dbReference type="ARBA" id="ARBA00005771"/>
    </source>
</evidence>
<dbReference type="GO" id="GO:0008146">
    <property type="term" value="F:sulfotransferase activity"/>
    <property type="evidence" value="ECO:0007669"/>
    <property type="project" value="InterPro"/>
</dbReference>
<keyword evidence="2 4" id="KW-0808">Transferase</keyword>
<protein>
    <submittedName>
        <fullName evidence="4">Putative amine sulfotransferase-like</fullName>
    </submittedName>
</protein>
<dbReference type="Pfam" id="PF00685">
    <property type="entry name" value="Sulfotransfer_1"/>
    <property type="match status" value="1"/>
</dbReference>
<dbReference type="InterPro" id="IPR027417">
    <property type="entry name" value="P-loop_NTPase"/>
</dbReference>
<dbReference type="Proteomes" id="UP000230750">
    <property type="component" value="Unassembled WGS sequence"/>
</dbReference>
<organism evidence="4 5">
    <name type="scientific">Stichopus japonicus</name>
    <name type="common">Sea cucumber</name>
    <dbReference type="NCBI Taxonomy" id="307972"/>
    <lineage>
        <taxon>Eukaryota</taxon>
        <taxon>Metazoa</taxon>
        <taxon>Echinodermata</taxon>
        <taxon>Eleutherozoa</taxon>
        <taxon>Echinozoa</taxon>
        <taxon>Holothuroidea</taxon>
        <taxon>Aspidochirotacea</taxon>
        <taxon>Aspidochirotida</taxon>
        <taxon>Stichopodidae</taxon>
        <taxon>Apostichopus</taxon>
    </lineage>
</organism>
<dbReference type="OrthoDB" id="205623at2759"/>
<accession>A0A2G8JUM8</accession>
<dbReference type="AlphaFoldDB" id="A0A2G8JUM8"/>
<dbReference type="STRING" id="307972.A0A2G8JUM8"/>
<reference evidence="4 5" key="1">
    <citation type="journal article" date="2017" name="PLoS Biol.">
        <title>The sea cucumber genome provides insights into morphological evolution and visceral regeneration.</title>
        <authorList>
            <person name="Zhang X."/>
            <person name="Sun L."/>
            <person name="Yuan J."/>
            <person name="Sun Y."/>
            <person name="Gao Y."/>
            <person name="Zhang L."/>
            <person name="Li S."/>
            <person name="Dai H."/>
            <person name="Hamel J.F."/>
            <person name="Liu C."/>
            <person name="Yu Y."/>
            <person name="Liu S."/>
            <person name="Lin W."/>
            <person name="Guo K."/>
            <person name="Jin S."/>
            <person name="Xu P."/>
            <person name="Storey K.B."/>
            <person name="Huan P."/>
            <person name="Zhang T."/>
            <person name="Zhou Y."/>
            <person name="Zhang J."/>
            <person name="Lin C."/>
            <person name="Li X."/>
            <person name="Xing L."/>
            <person name="Huo D."/>
            <person name="Sun M."/>
            <person name="Wang L."/>
            <person name="Mercier A."/>
            <person name="Li F."/>
            <person name="Yang H."/>
            <person name="Xiang J."/>
        </authorList>
    </citation>
    <scope>NUCLEOTIDE SEQUENCE [LARGE SCALE GENOMIC DNA]</scope>
    <source>
        <strain evidence="4">Shaxun</strain>
        <tissue evidence="4">Muscle</tissue>
    </source>
</reference>
<dbReference type="PANTHER" id="PTHR11783">
    <property type="entry name" value="SULFOTRANSFERASE SULT"/>
    <property type="match status" value="1"/>
</dbReference>
<evidence type="ECO:0000259" key="3">
    <source>
        <dbReference type="Pfam" id="PF00685"/>
    </source>
</evidence>